<dbReference type="Proteomes" id="UP000824214">
    <property type="component" value="Unassembled WGS sequence"/>
</dbReference>
<comment type="caution">
    <text evidence="8">The sequence shown here is derived from an EMBL/GenBank/DDBJ whole genome shotgun (WGS) entry which is preliminary data.</text>
</comment>
<evidence type="ECO:0000256" key="4">
    <source>
        <dbReference type="ARBA" id="ARBA00022729"/>
    </source>
</evidence>
<dbReference type="CDD" id="cd08504">
    <property type="entry name" value="PBP2_OppA"/>
    <property type="match status" value="1"/>
</dbReference>
<dbReference type="GO" id="GO:0043190">
    <property type="term" value="C:ATP-binding cassette (ABC) transporter complex"/>
    <property type="evidence" value="ECO:0007669"/>
    <property type="project" value="InterPro"/>
</dbReference>
<dbReference type="Gene3D" id="3.10.105.10">
    <property type="entry name" value="Dipeptide-binding Protein, Domain 3"/>
    <property type="match status" value="1"/>
</dbReference>
<evidence type="ECO:0000313" key="9">
    <source>
        <dbReference type="Proteomes" id="UP000824214"/>
    </source>
</evidence>
<evidence type="ECO:0000256" key="5">
    <source>
        <dbReference type="SAM" id="MobiDB-lite"/>
    </source>
</evidence>
<proteinExistence type="inferred from homology"/>
<comment type="subcellular location">
    <subcellularLocation>
        <location evidence="1">Cell envelope</location>
    </subcellularLocation>
</comment>
<name>A0A9D2LZC0_9FIRM</name>
<evidence type="ECO:0000259" key="7">
    <source>
        <dbReference type="Pfam" id="PF00496"/>
    </source>
</evidence>
<evidence type="ECO:0000256" key="2">
    <source>
        <dbReference type="ARBA" id="ARBA00005695"/>
    </source>
</evidence>
<dbReference type="SUPFAM" id="SSF53850">
    <property type="entry name" value="Periplasmic binding protein-like II"/>
    <property type="match status" value="1"/>
</dbReference>
<reference evidence="8" key="1">
    <citation type="journal article" date="2021" name="PeerJ">
        <title>Extensive microbial diversity within the chicken gut microbiome revealed by metagenomics and culture.</title>
        <authorList>
            <person name="Gilroy R."/>
            <person name="Ravi A."/>
            <person name="Getino M."/>
            <person name="Pursley I."/>
            <person name="Horton D.L."/>
            <person name="Alikhan N.F."/>
            <person name="Baker D."/>
            <person name="Gharbi K."/>
            <person name="Hall N."/>
            <person name="Watson M."/>
            <person name="Adriaenssens E.M."/>
            <person name="Foster-Nyarko E."/>
            <person name="Jarju S."/>
            <person name="Secka A."/>
            <person name="Antonio M."/>
            <person name="Oren A."/>
            <person name="Chaudhuri R.R."/>
            <person name="La Ragione R."/>
            <person name="Hildebrand F."/>
            <person name="Pallen M.J."/>
        </authorList>
    </citation>
    <scope>NUCLEOTIDE SEQUENCE</scope>
    <source>
        <strain evidence="8">ChiBcolR8-3208</strain>
    </source>
</reference>
<dbReference type="GO" id="GO:0042597">
    <property type="term" value="C:periplasmic space"/>
    <property type="evidence" value="ECO:0007669"/>
    <property type="project" value="UniProtKB-ARBA"/>
</dbReference>
<reference evidence="8" key="2">
    <citation type="submission" date="2021-04" db="EMBL/GenBank/DDBJ databases">
        <authorList>
            <person name="Gilroy R."/>
        </authorList>
    </citation>
    <scope>NUCLEOTIDE SEQUENCE</scope>
    <source>
        <strain evidence="8">ChiBcolR8-3208</strain>
    </source>
</reference>
<dbReference type="FunFam" id="3.90.76.10:FF:000001">
    <property type="entry name" value="Oligopeptide ABC transporter substrate-binding protein"/>
    <property type="match status" value="1"/>
</dbReference>
<dbReference type="GO" id="GO:0015833">
    <property type="term" value="P:peptide transport"/>
    <property type="evidence" value="ECO:0007669"/>
    <property type="project" value="TreeGrafter"/>
</dbReference>
<dbReference type="InterPro" id="IPR000914">
    <property type="entry name" value="SBP_5_dom"/>
</dbReference>
<evidence type="ECO:0000256" key="6">
    <source>
        <dbReference type="SAM" id="SignalP"/>
    </source>
</evidence>
<dbReference type="InterPro" id="IPR039424">
    <property type="entry name" value="SBP_5"/>
</dbReference>
<organism evidence="8 9">
    <name type="scientific">Candidatus Acutalibacter ornithocaccae</name>
    <dbReference type="NCBI Taxonomy" id="2838416"/>
    <lineage>
        <taxon>Bacteria</taxon>
        <taxon>Bacillati</taxon>
        <taxon>Bacillota</taxon>
        <taxon>Clostridia</taxon>
        <taxon>Eubacteriales</taxon>
        <taxon>Acutalibacteraceae</taxon>
        <taxon>Acutalibacter</taxon>
    </lineage>
</organism>
<feature type="domain" description="Solute-binding protein family 5" evidence="7">
    <location>
        <begin position="103"/>
        <end position="497"/>
    </location>
</feature>
<dbReference type="GO" id="GO:1904680">
    <property type="term" value="F:peptide transmembrane transporter activity"/>
    <property type="evidence" value="ECO:0007669"/>
    <property type="project" value="TreeGrafter"/>
</dbReference>
<feature type="signal peptide" evidence="6">
    <location>
        <begin position="1"/>
        <end position="21"/>
    </location>
</feature>
<dbReference type="Gene3D" id="3.40.190.10">
    <property type="entry name" value="Periplasmic binding protein-like II"/>
    <property type="match status" value="1"/>
</dbReference>
<sequence>MKFRKILAMVMALALLCATFAACGDTSGTSSSAGTSSTASDSGDSSAAEEGETATGGSGGTLNMRNTMEPTSLNTLLATYAYDFTPINAMIECLYRDDENDVPQPAGAETVDISDDKLVYTFHLREDATWSNGDPVVATDYEFAWQQALNPEVASDYAYMLYFIHNAEPYFNGEVEWSEVGVKVIDEYTLEVTLDNPLPYATDLFAFPTLAPINQKFYEEVGADKYATDAEYFCCNGMYELTEWSHNSQIVFQKREDYWNADAVGPDEIVYKIITDSQAGLNSYLSREIDYTDLDSGEVVQQAEAAGFEVGVKPARSSYYLIVNTEDEFMSNQNLRLALAYAIDKQALIDTVYQNDNQPMTSFTPPAIMGAAGADGPTFQEALLEERGEMYPASGDLEKAQEYLQAALEELGCTVDELNLSIDCADDSLRRNCATFLQEQWRQNLGIENIAVNSMQTKQVSANRQSGDYCMSLGGWSPDYNDAINFLDLWVTDGGNNDSFWGNEEYDNLIAQATAEADVEVRQQYLFDAEEILAAEMPIIPLYWQCQNYSYNSDKIVDGAIITANQTTFYYATLAE</sequence>
<dbReference type="Gene3D" id="3.90.76.10">
    <property type="entry name" value="Dipeptide-binding Protein, Domain 1"/>
    <property type="match status" value="1"/>
</dbReference>
<dbReference type="GO" id="GO:0030313">
    <property type="term" value="C:cell envelope"/>
    <property type="evidence" value="ECO:0007669"/>
    <property type="project" value="UniProtKB-SubCell"/>
</dbReference>
<keyword evidence="3" id="KW-0813">Transport</keyword>
<dbReference type="PANTHER" id="PTHR30290">
    <property type="entry name" value="PERIPLASMIC BINDING COMPONENT OF ABC TRANSPORTER"/>
    <property type="match status" value="1"/>
</dbReference>
<dbReference type="PROSITE" id="PS51257">
    <property type="entry name" value="PROKAR_LIPOPROTEIN"/>
    <property type="match status" value="1"/>
</dbReference>
<dbReference type="InterPro" id="IPR030678">
    <property type="entry name" value="Peptide/Ni-bd"/>
</dbReference>
<evidence type="ECO:0000313" key="8">
    <source>
        <dbReference type="EMBL" id="HJB37508.1"/>
    </source>
</evidence>
<dbReference type="PANTHER" id="PTHR30290:SF10">
    <property type="entry name" value="PERIPLASMIC OLIGOPEPTIDE-BINDING PROTEIN-RELATED"/>
    <property type="match status" value="1"/>
</dbReference>
<dbReference type="AlphaFoldDB" id="A0A9D2LZC0"/>
<dbReference type="PIRSF" id="PIRSF002741">
    <property type="entry name" value="MppA"/>
    <property type="match status" value="1"/>
</dbReference>
<protein>
    <submittedName>
        <fullName evidence="8">Peptide ABC transporter substrate-binding protein</fullName>
    </submittedName>
</protein>
<dbReference type="Pfam" id="PF00496">
    <property type="entry name" value="SBP_bac_5"/>
    <property type="match status" value="1"/>
</dbReference>
<dbReference type="EMBL" id="DWXZ01000115">
    <property type="protein sequence ID" value="HJB37508.1"/>
    <property type="molecule type" value="Genomic_DNA"/>
</dbReference>
<feature type="compositionally biased region" description="Low complexity" evidence="5">
    <location>
        <begin position="28"/>
        <end position="46"/>
    </location>
</feature>
<evidence type="ECO:0000256" key="3">
    <source>
        <dbReference type="ARBA" id="ARBA00022448"/>
    </source>
</evidence>
<keyword evidence="4 6" id="KW-0732">Signal</keyword>
<accession>A0A9D2LZC0</accession>
<feature type="region of interest" description="Disordered" evidence="5">
    <location>
        <begin position="28"/>
        <end position="65"/>
    </location>
</feature>
<gene>
    <name evidence="8" type="ORF">H9942_05515</name>
</gene>
<evidence type="ECO:0000256" key="1">
    <source>
        <dbReference type="ARBA" id="ARBA00004196"/>
    </source>
</evidence>
<feature type="chain" id="PRO_5038866476" evidence="6">
    <location>
        <begin position="22"/>
        <end position="576"/>
    </location>
</feature>
<comment type="similarity">
    <text evidence="2">Belongs to the bacterial solute-binding protein 5 family.</text>
</comment>